<dbReference type="Pfam" id="PF00550">
    <property type="entry name" value="PP-binding"/>
    <property type="match status" value="1"/>
</dbReference>
<accession>A0A7W7QKZ7</accession>
<keyword evidence="5" id="KW-1185">Reference proteome</keyword>
<reference evidence="4 5" key="1">
    <citation type="submission" date="2020-08" db="EMBL/GenBank/DDBJ databases">
        <title>Genomic Encyclopedia of Type Strains, Phase III (KMG-III): the genomes of soil and plant-associated and newly described type strains.</title>
        <authorList>
            <person name="Whitman W."/>
        </authorList>
    </citation>
    <scope>NUCLEOTIDE SEQUENCE [LARGE SCALE GENOMIC DNA]</scope>
    <source>
        <strain evidence="4 5">CECT 8840</strain>
    </source>
</reference>
<dbReference type="Gene3D" id="1.10.1200.10">
    <property type="entry name" value="ACP-like"/>
    <property type="match status" value="1"/>
</dbReference>
<comment type="caution">
    <text evidence="4">The sequence shown here is derived from an EMBL/GenBank/DDBJ whole genome shotgun (WGS) entry which is preliminary data.</text>
</comment>
<dbReference type="SMART" id="SM01294">
    <property type="entry name" value="PKS_PP_betabranch"/>
    <property type="match status" value="1"/>
</dbReference>
<dbReference type="PROSITE" id="PS00012">
    <property type="entry name" value="PHOSPHOPANTETHEINE"/>
    <property type="match status" value="1"/>
</dbReference>
<proteinExistence type="predicted"/>
<keyword evidence="2" id="KW-0597">Phosphoprotein</keyword>
<evidence type="ECO:0000313" key="4">
    <source>
        <dbReference type="EMBL" id="MBB4915428.1"/>
    </source>
</evidence>
<evidence type="ECO:0000313" key="5">
    <source>
        <dbReference type="Proteomes" id="UP000552644"/>
    </source>
</evidence>
<gene>
    <name evidence="4" type="ORF">FHS44_002513</name>
</gene>
<dbReference type="PANTHER" id="PTHR44845:SF6">
    <property type="entry name" value="BETA-ALANINE-ACTIVATING ENZYME"/>
    <property type="match status" value="1"/>
</dbReference>
<organism evidence="4 5">
    <name type="scientific">Streptosporangium saharense</name>
    <dbReference type="NCBI Taxonomy" id="1706840"/>
    <lineage>
        <taxon>Bacteria</taxon>
        <taxon>Bacillati</taxon>
        <taxon>Actinomycetota</taxon>
        <taxon>Actinomycetes</taxon>
        <taxon>Streptosporangiales</taxon>
        <taxon>Streptosporangiaceae</taxon>
        <taxon>Streptosporangium</taxon>
    </lineage>
</organism>
<evidence type="ECO:0000256" key="2">
    <source>
        <dbReference type="ARBA" id="ARBA00022553"/>
    </source>
</evidence>
<dbReference type="GO" id="GO:0031177">
    <property type="term" value="F:phosphopantetheine binding"/>
    <property type="evidence" value="ECO:0007669"/>
    <property type="project" value="InterPro"/>
</dbReference>
<evidence type="ECO:0000259" key="3">
    <source>
        <dbReference type="PROSITE" id="PS50075"/>
    </source>
</evidence>
<dbReference type="EMBL" id="JACHJP010000002">
    <property type="protein sequence ID" value="MBB4915428.1"/>
    <property type="molecule type" value="Genomic_DNA"/>
</dbReference>
<evidence type="ECO:0000256" key="1">
    <source>
        <dbReference type="ARBA" id="ARBA00022450"/>
    </source>
</evidence>
<protein>
    <submittedName>
        <fullName evidence="4">Acyl carrier protein</fullName>
    </submittedName>
</protein>
<dbReference type="Proteomes" id="UP000552644">
    <property type="component" value="Unassembled WGS sequence"/>
</dbReference>
<dbReference type="InterPro" id="IPR020806">
    <property type="entry name" value="PKS_PP-bd"/>
</dbReference>
<feature type="domain" description="Carrier" evidence="3">
    <location>
        <begin position="1"/>
        <end position="74"/>
    </location>
</feature>
<dbReference type="InterPro" id="IPR006162">
    <property type="entry name" value="Ppantetheine_attach_site"/>
</dbReference>
<sequence length="78" mass="8601">MTISLNDMVEIWREVLMVDDVGPRSDFFDLGGHSLTATRIVQRVEQACGVRLPVSAVHDHPTPEALTALLGTPRFTGR</sequence>
<dbReference type="PROSITE" id="PS50075">
    <property type="entry name" value="CARRIER"/>
    <property type="match status" value="1"/>
</dbReference>
<dbReference type="PANTHER" id="PTHR44845">
    <property type="entry name" value="CARRIER DOMAIN-CONTAINING PROTEIN"/>
    <property type="match status" value="1"/>
</dbReference>
<name>A0A7W7QKZ7_9ACTN</name>
<dbReference type="SMART" id="SM00823">
    <property type="entry name" value="PKS_PP"/>
    <property type="match status" value="1"/>
</dbReference>
<dbReference type="SUPFAM" id="SSF47336">
    <property type="entry name" value="ACP-like"/>
    <property type="match status" value="1"/>
</dbReference>
<keyword evidence="1" id="KW-0596">Phosphopantetheine</keyword>
<dbReference type="RefSeq" id="WP_184714090.1">
    <property type="nucleotide sequence ID" value="NZ_JACHJP010000002.1"/>
</dbReference>
<dbReference type="InterPro" id="IPR036736">
    <property type="entry name" value="ACP-like_sf"/>
</dbReference>
<dbReference type="InterPro" id="IPR009081">
    <property type="entry name" value="PP-bd_ACP"/>
</dbReference>
<dbReference type="AlphaFoldDB" id="A0A7W7QKZ7"/>